<protein>
    <submittedName>
        <fullName evidence="1">Uncharacterized protein</fullName>
    </submittedName>
</protein>
<dbReference type="AlphaFoldDB" id="A0A0E9SWB2"/>
<accession>A0A0E9SWB2</accession>
<reference evidence="1" key="2">
    <citation type="journal article" date="2015" name="Fish Shellfish Immunol.">
        <title>Early steps in the European eel (Anguilla anguilla)-Vibrio vulnificus interaction in the gills: Role of the RtxA13 toxin.</title>
        <authorList>
            <person name="Callol A."/>
            <person name="Pajuelo D."/>
            <person name="Ebbesson L."/>
            <person name="Teles M."/>
            <person name="MacKenzie S."/>
            <person name="Amaro C."/>
        </authorList>
    </citation>
    <scope>NUCLEOTIDE SEQUENCE</scope>
</reference>
<reference evidence="1" key="1">
    <citation type="submission" date="2014-11" db="EMBL/GenBank/DDBJ databases">
        <authorList>
            <person name="Amaro Gonzalez C."/>
        </authorList>
    </citation>
    <scope>NUCLEOTIDE SEQUENCE</scope>
</reference>
<proteinExistence type="predicted"/>
<sequence length="54" mass="6187">MANFGHLNLSCRLRVNPLKGRLFFGMFFQNSQCSRTLLLSVTSIDCDISIRMFS</sequence>
<evidence type="ECO:0000313" key="1">
    <source>
        <dbReference type="EMBL" id="JAH44808.1"/>
    </source>
</evidence>
<dbReference type="EMBL" id="GBXM01063769">
    <property type="protein sequence ID" value="JAH44808.1"/>
    <property type="molecule type" value="Transcribed_RNA"/>
</dbReference>
<name>A0A0E9SWB2_ANGAN</name>
<organism evidence="1">
    <name type="scientific">Anguilla anguilla</name>
    <name type="common">European freshwater eel</name>
    <name type="synonym">Muraena anguilla</name>
    <dbReference type="NCBI Taxonomy" id="7936"/>
    <lineage>
        <taxon>Eukaryota</taxon>
        <taxon>Metazoa</taxon>
        <taxon>Chordata</taxon>
        <taxon>Craniata</taxon>
        <taxon>Vertebrata</taxon>
        <taxon>Euteleostomi</taxon>
        <taxon>Actinopterygii</taxon>
        <taxon>Neopterygii</taxon>
        <taxon>Teleostei</taxon>
        <taxon>Anguilliformes</taxon>
        <taxon>Anguillidae</taxon>
        <taxon>Anguilla</taxon>
    </lineage>
</organism>